<feature type="chain" id="PRO_5040516528" description="Secreted protein" evidence="1">
    <location>
        <begin position="29"/>
        <end position="106"/>
    </location>
</feature>
<organism evidence="2 3">
    <name type="scientific">Pholiota conissans</name>
    <dbReference type="NCBI Taxonomy" id="109636"/>
    <lineage>
        <taxon>Eukaryota</taxon>
        <taxon>Fungi</taxon>
        <taxon>Dikarya</taxon>
        <taxon>Basidiomycota</taxon>
        <taxon>Agaricomycotina</taxon>
        <taxon>Agaricomycetes</taxon>
        <taxon>Agaricomycetidae</taxon>
        <taxon>Agaricales</taxon>
        <taxon>Agaricineae</taxon>
        <taxon>Strophariaceae</taxon>
        <taxon>Pholiota</taxon>
    </lineage>
</organism>
<dbReference type="AlphaFoldDB" id="A0A9P6CNB1"/>
<keyword evidence="3" id="KW-1185">Reference proteome</keyword>
<comment type="caution">
    <text evidence="2">The sequence shown here is derived from an EMBL/GenBank/DDBJ whole genome shotgun (WGS) entry which is preliminary data.</text>
</comment>
<reference evidence="2" key="1">
    <citation type="submission" date="2020-11" db="EMBL/GenBank/DDBJ databases">
        <authorList>
            <consortium name="DOE Joint Genome Institute"/>
            <person name="Ahrendt S."/>
            <person name="Riley R."/>
            <person name="Andreopoulos W."/>
            <person name="Labutti K."/>
            <person name="Pangilinan J."/>
            <person name="Ruiz-Duenas F.J."/>
            <person name="Barrasa J.M."/>
            <person name="Sanchez-Garcia M."/>
            <person name="Camarero S."/>
            <person name="Miyauchi S."/>
            <person name="Serrano A."/>
            <person name="Linde D."/>
            <person name="Babiker R."/>
            <person name="Drula E."/>
            <person name="Ayuso-Fernandez I."/>
            <person name="Pacheco R."/>
            <person name="Padilla G."/>
            <person name="Ferreira P."/>
            <person name="Barriuso J."/>
            <person name="Kellner H."/>
            <person name="Castanera R."/>
            <person name="Alfaro M."/>
            <person name="Ramirez L."/>
            <person name="Pisabarro A.G."/>
            <person name="Kuo A."/>
            <person name="Tritt A."/>
            <person name="Lipzen A."/>
            <person name="He G."/>
            <person name="Yan M."/>
            <person name="Ng V."/>
            <person name="Cullen D."/>
            <person name="Martin F."/>
            <person name="Rosso M.-N."/>
            <person name="Henrissat B."/>
            <person name="Hibbett D."/>
            <person name="Martinez A.T."/>
            <person name="Grigoriev I.V."/>
        </authorList>
    </citation>
    <scope>NUCLEOTIDE SEQUENCE</scope>
    <source>
        <strain evidence="2">CIRM-BRFM 674</strain>
    </source>
</reference>
<feature type="signal peptide" evidence="1">
    <location>
        <begin position="1"/>
        <end position="28"/>
    </location>
</feature>
<protein>
    <recommendedName>
        <fullName evidence="4">Secreted protein</fullName>
    </recommendedName>
</protein>
<accession>A0A9P6CNB1</accession>
<keyword evidence="1" id="KW-0732">Signal</keyword>
<dbReference type="EMBL" id="MU155511">
    <property type="protein sequence ID" value="KAF9472657.1"/>
    <property type="molecule type" value="Genomic_DNA"/>
</dbReference>
<evidence type="ECO:0000313" key="2">
    <source>
        <dbReference type="EMBL" id="KAF9472657.1"/>
    </source>
</evidence>
<evidence type="ECO:0008006" key="4">
    <source>
        <dbReference type="Google" id="ProtNLM"/>
    </source>
</evidence>
<proteinExistence type="predicted"/>
<sequence>MRTILNRRQASTLYWLVISLLAQYHANAHLLPYSPAPAPVPAPMAHASRSMLHAIRYMHHGTTCAVRPCIHALVHYIYARTSFLEKRPAPSPICPLSVPTFRRPIS</sequence>
<dbReference type="Proteomes" id="UP000807469">
    <property type="component" value="Unassembled WGS sequence"/>
</dbReference>
<name>A0A9P6CNB1_9AGAR</name>
<gene>
    <name evidence="2" type="ORF">BDN70DRAFT_968858</name>
</gene>
<evidence type="ECO:0000256" key="1">
    <source>
        <dbReference type="SAM" id="SignalP"/>
    </source>
</evidence>
<evidence type="ECO:0000313" key="3">
    <source>
        <dbReference type="Proteomes" id="UP000807469"/>
    </source>
</evidence>